<dbReference type="InterPro" id="IPR032599">
    <property type="entry name" value="YcdB/YcdC_rep_domain"/>
</dbReference>
<feature type="chain" id="PRO_5021414673" description="YcdB/YcdC repeated domain-containing protein" evidence="1">
    <location>
        <begin position="25"/>
        <end position="586"/>
    </location>
</feature>
<feature type="signal peptide" evidence="1">
    <location>
        <begin position="1"/>
        <end position="24"/>
    </location>
</feature>
<evidence type="ECO:0000313" key="4">
    <source>
        <dbReference type="Proteomes" id="UP000298324"/>
    </source>
</evidence>
<feature type="domain" description="YcdB/YcdC repeated" evidence="2">
    <location>
        <begin position="61"/>
        <end position="222"/>
    </location>
</feature>
<dbReference type="AlphaFoldDB" id="A0A4Y7RFE0"/>
<dbReference type="EMBL" id="QFGA01000001">
    <property type="protein sequence ID" value="TEB07715.1"/>
    <property type="molecule type" value="Genomic_DNA"/>
</dbReference>
<feature type="domain" description="YcdB/YcdC repeated" evidence="2">
    <location>
        <begin position="399"/>
        <end position="509"/>
    </location>
</feature>
<accession>A0A4Y7RFE0</accession>
<evidence type="ECO:0000256" key="1">
    <source>
        <dbReference type="SAM" id="SignalP"/>
    </source>
</evidence>
<name>A0A4Y7RFE0_9FIRM</name>
<dbReference type="RefSeq" id="WP_134219492.1">
    <property type="nucleotide sequence ID" value="NZ_QFGA01000001.1"/>
</dbReference>
<keyword evidence="1" id="KW-0732">Signal</keyword>
<dbReference type="Proteomes" id="UP000298324">
    <property type="component" value="Unassembled WGS sequence"/>
</dbReference>
<evidence type="ECO:0000259" key="2">
    <source>
        <dbReference type="Pfam" id="PF16244"/>
    </source>
</evidence>
<protein>
    <recommendedName>
        <fullName evidence="2">YcdB/YcdC repeated domain-containing protein</fullName>
    </recommendedName>
</protein>
<keyword evidence="4" id="KW-1185">Reference proteome</keyword>
<dbReference type="Pfam" id="PF16244">
    <property type="entry name" value="DUF4901"/>
    <property type="match status" value="2"/>
</dbReference>
<reference evidence="3 4" key="1">
    <citation type="journal article" date="2018" name="Environ. Microbiol.">
        <title>Novel energy conservation strategies and behaviour of Pelotomaculum schinkii driving syntrophic propionate catabolism.</title>
        <authorList>
            <person name="Hidalgo-Ahumada C.A.P."/>
            <person name="Nobu M.K."/>
            <person name="Narihiro T."/>
            <person name="Tamaki H."/>
            <person name="Liu W.T."/>
            <person name="Kamagata Y."/>
            <person name="Stams A.J.M."/>
            <person name="Imachi H."/>
            <person name="Sousa D.Z."/>
        </authorList>
    </citation>
    <scope>NUCLEOTIDE SEQUENCE [LARGE SCALE GENOMIC DNA]</scope>
    <source>
        <strain evidence="3 4">HH</strain>
    </source>
</reference>
<evidence type="ECO:0000313" key="3">
    <source>
        <dbReference type="EMBL" id="TEB07715.1"/>
    </source>
</evidence>
<comment type="caution">
    <text evidence="3">The sequence shown here is derived from an EMBL/GenBank/DDBJ whole genome shotgun (WGS) entry which is preliminary data.</text>
</comment>
<sequence length="586" mass="63609">MKKAKGVVVAVLTAGMLLSATALAAGQDAPVVAREVKGGVESVQVTNGTYPLHEVELTESQQQAMEKIYQIVPELKELTVEGVHEGGEDAWGVTLSNRAGEAVSGIMCIRASLSFKTGTNELVRFDIRNPDWASLELPPAELAKEKAYEFARQVLGDKIKDYRMSDGIGFSSGGARDSKGNEINWTEAGVQFERLINGIPMLNSGIRVDVDAAGHVTEYYTDGFYQINGGIKYEEPDLAAFPSPALAITGEAAEEIFAGLLEMKLNYVGSFPLQYPKYRSGEVETRPVLMYAPSAYASIDAVTGEPLAGFQQPPQISLVSLTGEGKKLVAATPEEAAALLAAETGMDIAGMKLSGEDEVEESLQPGIKVKTYHLNSEPQTGQDGTPDYSTMRYLYLRTLADTGQVVGFNLQDEAGHGEKATVSRAAAQETAIQFLQRYLDRGAAEMEMYVSWPQEESIPDWVDRSKLEGNEQRPEYNFAFTCTHQGIPVSDRGYSVTVDGLTGGITAFHDRNSSSSVTLPDSKNVVTAEAAKAEFLKSHPLRLVYLWPEYYGQKAPEPVLVYMPDHGAGMEYIDAFTGKTVTAEMD</sequence>
<proteinExistence type="predicted"/>
<organism evidence="3 4">
    <name type="scientific">Pelotomaculum schinkii</name>
    <dbReference type="NCBI Taxonomy" id="78350"/>
    <lineage>
        <taxon>Bacteria</taxon>
        <taxon>Bacillati</taxon>
        <taxon>Bacillota</taxon>
        <taxon>Clostridia</taxon>
        <taxon>Eubacteriales</taxon>
        <taxon>Desulfotomaculaceae</taxon>
        <taxon>Pelotomaculum</taxon>
    </lineage>
</organism>
<gene>
    <name evidence="3" type="ORF">Psch_01270</name>
</gene>